<dbReference type="RefSeq" id="WP_239134355.1">
    <property type="nucleotide sequence ID" value="NZ_BONZ01000089.1"/>
</dbReference>
<evidence type="ECO:0000313" key="2">
    <source>
        <dbReference type="Proteomes" id="UP000642748"/>
    </source>
</evidence>
<sequence>MDESVVDDAGMNEVGMGEGARYVDGNAAAGAFAEAFGTEVSASTLTCAGCGRAGRFADRHVYDRGPGMVARCPYCGEVNVHLVRTPTDVWLDLRGSSSWRIPLSG</sequence>
<comment type="caution">
    <text evidence="1">The sequence shown here is derived from an EMBL/GenBank/DDBJ whole genome shotgun (WGS) entry which is preliminary data.</text>
</comment>
<name>A0A8J3R0S3_9ACTN</name>
<proteinExistence type="predicted"/>
<dbReference type="Pfam" id="PF20120">
    <property type="entry name" value="DUF6510"/>
    <property type="match status" value="1"/>
</dbReference>
<accession>A0A8J3R0S3</accession>
<keyword evidence="2" id="KW-1185">Reference proteome</keyword>
<dbReference type="EMBL" id="BONZ01000089">
    <property type="protein sequence ID" value="GIH20101.1"/>
    <property type="molecule type" value="Genomic_DNA"/>
</dbReference>
<dbReference type="Proteomes" id="UP000642748">
    <property type="component" value="Unassembled WGS sequence"/>
</dbReference>
<protein>
    <submittedName>
        <fullName evidence="1">Uncharacterized protein</fullName>
    </submittedName>
</protein>
<reference evidence="1" key="1">
    <citation type="submission" date="2021-01" db="EMBL/GenBank/DDBJ databases">
        <title>Whole genome shotgun sequence of Rugosimonospora africana NBRC 104875.</title>
        <authorList>
            <person name="Komaki H."/>
            <person name="Tamura T."/>
        </authorList>
    </citation>
    <scope>NUCLEOTIDE SEQUENCE</scope>
    <source>
        <strain evidence="1">NBRC 104875</strain>
    </source>
</reference>
<dbReference type="AlphaFoldDB" id="A0A8J3R0S3"/>
<organism evidence="1 2">
    <name type="scientific">Rugosimonospora africana</name>
    <dbReference type="NCBI Taxonomy" id="556532"/>
    <lineage>
        <taxon>Bacteria</taxon>
        <taxon>Bacillati</taxon>
        <taxon>Actinomycetota</taxon>
        <taxon>Actinomycetes</taxon>
        <taxon>Micromonosporales</taxon>
        <taxon>Micromonosporaceae</taxon>
        <taxon>Rugosimonospora</taxon>
    </lineage>
</organism>
<evidence type="ECO:0000313" key="1">
    <source>
        <dbReference type="EMBL" id="GIH20101.1"/>
    </source>
</evidence>
<gene>
    <name evidence="1" type="ORF">Raf01_82730</name>
</gene>
<dbReference type="InterPro" id="IPR045423">
    <property type="entry name" value="DUF6510"/>
</dbReference>